<dbReference type="EMBL" id="PP179310">
    <property type="protein sequence ID" value="XAI69441.1"/>
    <property type="molecule type" value="Genomic_DNA"/>
</dbReference>
<dbReference type="CDD" id="cd06974">
    <property type="entry name" value="TerD_like"/>
    <property type="match status" value="1"/>
</dbReference>
<comment type="similarity">
    <text evidence="1">Belongs to the CAPAB/TerDEXZ family.</text>
</comment>
<dbReference type="PANTHER" id="PTHR32097">
    <property type="entry name" value="CAMP-BINDING PROTEIN 1-RELATED"/>
    <property type="match status" value="1"/>
</dbReference>
<protein>
    <submittedName>
        <fullName evidence="3">General stress protein 16U</fullName>
    </submittedName>
</protein>
<dbReference type="Pfam" id="PF02342">
    <property type="entry name" value="TerD"/>
    <property type="match status" value="1"/>
</dbReference>
<dbReference type="Gene3D" id="2.60.60.30">
    <property type="entry name" value="sav2460 like domains"/>
    <property type="match status" value="1"/>
</dbReference>
<dbReference type="InterPro" id="IPR003325">
    <property type="entry name" value="TerD"/>
</dbReference>
<evidence type="ECO:0000259" key="2">
    <source>
        <dbReference type="Pfam" id="PF02342"/>
    </source>
</evidence>
<gene>
    <name evidence="3" type="ORF">Pyxpy01_00143</name>
</gene>
<sequence length="202" mass="22224">MAPQPNLKEDLIMELNLSKDTMMLDLSKAAPSLTKLRGVLNWDCHPVHGASAQLGFDLDVFAFLTNEQGKLGSGADVVFFNNKSAYNGAVVLPRDNRTGEGDDDEELLTDITKIPAHIHQVEHFVFLHEAEARKQDFSMIANGSFTLFDQDGKLIQAYKLQQFANGTALHVGTLKRTITGWGFQPQGDSAEAGPNDVMKVYC</sequence>
<dbReference type="InterPro" id="IPR051324">
    <property type="entry name" value="Stress/Tellurium_Resist"/>
</dbReference>
<name>A0AAU6VY19_9VIRU</name>
<reference evidence="3" key="1">
    <citation type="journal article" date="2024" name="J. Gen. Virol.">
        <title>Novel phages of Pseudomonas syringae unveil numerous potential auxiliary metabolic genes.</title>
        <authorList>
            <person name="Feltin C."/>
            <person name="Garneau J.R."/>
            <person name="Morris C.E."/>
            <person name="Berard A."/>
            <person name="Torres-Barcelo C."/>
        </authorList>
    </citation>
    <scope>NUCLEOTIDE SEQUENCE</scope>
</reference>
<dbReference type="PANTHER" id="PTHR32097:SF4">
    <property type="entry name" value="GENERAL STRESS PROTEIN 16U"/>
    <property type="match status" value="1"/>
</dbReference>
<accession>A0AAU6VY19</accession>
<evidence type="ECO:0000313" key="3">
    <source>
        <dbReference type="EMBL" id="XAI69441.1"/>
    </source>
</evidence>
<proteinExistence type="inferred from homology"/>
<organism evidence="3">
    <name type="scientific">Pseudomonas phage Pyxpy01</name>
    <dbReference type="NCBI Taxonomy" id="3138546"/>
    <lineage>
        <taxon>Viruses</taxon>
    </lineage>
</organism>
<evidence type="ECO:0000256" key="1">
    <source>
        <dbReference type="ARBA" id="ARBA00008775"/>
    </source>
</evidence>
<feature type="domain" description="TerD" evidence="2">
    <location>
        <begin position="13"/>
        <end position="198"/>
    </location>
</feature>